<dbReference type="AlphaFoldDB" id="A0A0P1ABL4"/>
<evidence type="ECO:0008006" key="3">
    <source>
        <dbReference type="Google" id="ProtNLM"/>
    </source>
</evidence>
<sequence>MTEEEDGDVCLEAMPTSDALHELDEISLEEPGSVLKAGDLAEVVIVRPDEEIKLSPLLDEAVLGGTKRVLERTKWIINSTESLGSVLSFKKGFQDVVSKDPPSVLLPDRDVRHDIDLVPGTKYCVVLSAIAVWV</sequence>
<protein>
    <recommendedName>
        <fullName evidence="3">Reverse transcriptase</fullName>
    </recommendedName>
</protein>
<dbReference type="GeneID" id="36401130"/>
<name>A0A0P1ABL4_PLAHL</name>
<accession>A0A0P1ABL4</accession>
<reference evidence="2" key="1">
    <citation type="submission" date="2014-09" db="EMBL/GenBank/DDBJ databases">
        <authorList>
            <person name="Sharma Rahul"/>
            <person name="Thines Marco"/>
        </authorList>
    </citation>
    <scope>NUCLEOTIDE SEQUENCE [LARGE SCALE GENOMIC DNA]</scope>
</reference>
<keyword evidence="2" id="KW-1185">Reference proteome</keyword>
<dbReference type="OrthoDB" id="128532at2759"/>
<proteinExistence type="predicted"/>
<dbReference type="RefSeq" id="XP_024574403.1">
    <property type="nucleotide sequence ID" value="XM_024723425.1"/>
</dbReference>
<dbReference type="Proteomes" id="UP000054928">
    <property type="component" value="Unassembled WGS sequence"/>
</dbReference>
<evidence type="ECO:0000313" key="1">
    <source>
        <dbReference type="EMBL" id="CEG38034.1"/>
    </source>
</evidence>
<dbReference type="EMBL" id="CCYD01000291">
    <property type="protein sequence ID" value="CEG38034.1"/>
    <property type="molecule type" value="Genomic_DNA"/>
</dbReference>
<organism evidence="1 2">
    <name type="scientific">Plasmopara halstedii</name>
    <name type="common">Downy mildew of sunflower</name>
    <dbReference type="NCBI Taxonomy" id="4781"/>
    <lineage>
        <taxon>Eukaryota</taxon>
        <taxon>Sar</taxon>
        <taxon>Stramenopiles</taxon>
        <taxon>Oomycota</taxon>
        <taxon>Peronosporomycetes</taxon>
        <taxon>Peronosporales</taxon>
        <taxon>Peronosporaceae</taxon>
        <taxon>Plasmopara</taxon>
    </lineage>
</organism>
<evidence type="ECO:0000313" key="2">
    <source>
        <dbReference type="Proteomes" id="UP000054928"/>
    </source>
</evidence>